<keyword evidence="2" id="KW-1185">Reference proteome</keyword>
<name>A0A642V1Y9_9ASCO</name>
<evidence type="ECO:0000313" key="1">
    <source>
        <dbReference type="EMBL" id="KAA8909232.1"/>
    </source>
</evidence>
<comment type="caution">
    <text evidence="1">The sequence shown here is derived from an EMBL/GenBank/DDBJ whole genome shotgun (WGS) entry which is preliminary data.</text>
</comment>
<sequence length="367" mass="41364">MAAQQQKKVAATAAVNTGAKPVAAAPASEENIYEDLSALDTLLTVALLNYSKILCEQYPETGGYQYYEYLHEARLAISELARKCNQLEYHNRRSELAPFVEERLHLFELLVEYSVAMDFKHTKPTQFMQEAHRLSRGFLQDALKNPSAGIFDYCAAAVRDGKNTERVKTMLYERDKFLTESNLSLLTGGHPLMGAMSLFIRSSPRFLADRVNKANTKTPVTFNTKEWLLLYTTFAFQAYRKSWEQGGGGMTQLECCLLSHAAWHSSPPTVDPNQLKAMVDFLLSAMVQCDTLEIFCRKYIDSLSEKSLNRRLGTFIRESLALLPTPVYLRPDLKHISKLVLTNCLGRVQTVGTEKASSALHNIMKDL</sequence>
<proteinExistence type="predicted"/>
<evidence type="ECO:0000313" key="2">
    <source>
        <dbReference type="Proteomes" id="UP000761534"/>
    </source>
</evidence>
<dbReference type="EMBL" id="SWFS01000346">
    <property type="protein sequence ID" value="KAA8909232.1"/>
    <property type="molecule type" value="Genomic_DNA"/>
</dbReference>
<dbReference type="AlphaFoldDB" id="A0A642V1Y9"/>
<dbReference type="Proteomes" id="UP000761534">
    <property type="component" value="Unassembled WGS sequence"/>
</dbReference>
<dbReference type="VEuPathDB" id="FungiDB:TRICI_004603"/>
<accession>A0A642V1Y9</accession>
<protein>
    <submittedName>
        <fullName evidence="1">Uncharacterized protein</fullName>
    </submittedName>
</protein>
<organism evidence="1 2">
    <name type="scientific">Trichomonascus ciferrii</name>
    <dbReference type="NCBI Taxonomy" id="44093"/>
    <lineage>
        <taxon>Eukaryota</taxon>
        <taxon>Fungi</taxon>
        <taxon>Dikarya</taxon>
        <taxon>Ascomycota</taxon>
        <taxon>Saccharomycotina</taxon>
        <taxon>Dipodascomycetes</taxon>
        <taxon>Dipodascales</taxon>
        <taxon>Trichomonascaceae</taxon>
        <taxon>Trichomonascus</taxon>
        <taxon>Trichomonascus ciferrii complex</taxon>
    </lineage>
</organism>
<reference evidence="1" key="1">
    <citation type="journal article" date="2019" name="G3 (Bethesda)">
        <title>Genome Assemblies of Two Rare Opportunistic Yeast Pathogens: Diutina rugosa (syn. Candida rugosa) and Trichomonascus ciferrii (syn. Candida ciferrii).</title>
        <authorList>
            <person name="Mixao V."/>
            <person name="Saus E."/>
            <person name="Hansen A.P."/>
            <person name="Lass-Florl C."/>
            <person name="Gabaldon T."/>
        </authorList>
    </citation>
    <scope>NUCLEOTIDE SEQUENCE</scope>
    <source>
        <strain evidence="1">CBS 4856</strain>
    </source>
</reference>
<gene>
    <name evidence="1" type="ORF">TRICI_004603</name>
</gene>